<dbReference type="Proteomes" id="UP000218796">
    <property type="component" value="Unassembled WGS sequence"/>
</dbReference>
<dbReference type="EMBL" id="NQMS01000009">
    <property type="protein sequence ID" value="PAV95015.1"/>
    <property type="molecule type" value="Genomic_DNA"/>
</dbReference>
<dbReference type="AlphaFoldDB" id="A0A2A2M8H6"/>
<evidence type="ECO:0000256" key="1">
    <source>
        <dbReference type="SAM" id="SignalP"/>
    </source>
</evidence>
<dbReference type="GeneID" id="69636397"/>
<evidence type="ECO:0000313" key="4">
    <source>
        <dbReference type="Proteomes" id="UP000218796"/>
    </source>
</evidence>
<name>A0A2A2M8H6_9GAMM</name>
<reference evidence="3 4" key="1">
    <citation type="submission" date="2017-08" db="EMBL/GenBank/DDBJ databases">
        <title>Draft Genome Sequence of Hafnia alvei CITHA-6 Isolated from Raw Bovine Milk.</title>
        <authorList>
            <person name="Culligan E.P."/>
            <person name="Mcsweeney A."/>
            <person name="O'Doherty C."/>
            <person name="Gleeson E."/>
            <person name="O'Riordan D."/>
            <person name="Sleator R.D."/>
        </authorList>
    </citation>
    <scope>NUCLEOTIDE SEQUENCE [LARGE SCALE GENOMIC DNA]</scope>
    <source>
        <strain evidence="3 4">CITHA-6</strain>
    </source>
</reference>
<keyword evidence="1" id="KW-0732">Signal</keyword>
<dbReference type="InterPro" id="IPR036709">
    <property type="entry name" value="Autotransporte_beta_dom_sf"/>
</dbReference>
<dbReference type="Pfam" id="PF03797">
    <property type="entry name" value="Autotransporter"/>
    <property type="match status" value="1"/>
</dbReference>
<evidence type="ECO:0000313" key="3">
    <source>
        <dbReference type="EMBL" id="PAV95015.1"/>
    </source>
</evidence>
<gene>
    <name evidence="3" type="ORF">CJD50_18365</name>
</gene>
<dbReference type="InterPro" id="IPR005546">
    <property type="entry name" value="Autotransporte_beta"/>
</dbReference>
<organism evidence="3 4">
    <name type="scientific">Hafnia paralvei</name>
    <dbReference type="NCBI Taxonomy" id="546367"/>
    <lineage>
        <taxon>Bacteria</taxon>
        <taxon>Pseudomonadati</taxon>
        <taxon>Pseudomonadota</taxon>
        <taxon>Gammaproteobacteria</taxon>
        <taxon>Enterobacterales</taxon>
        <taxon>Hafniaceae</taxon>
        <taxon>Hafnia</taxon>
    </lineage>
</organism>
<keyword evidence="4" id="KW-1185">Reference proteome</keyword>
<protein>
    <submittedName>
        <fullName evidence="3">Autotransporter domain-containing protein</fullName>
    </submittedName>
</protein>
<sequence>MIKPLVIVFLMGSILLSSPALSYDLKDIFFNHDDEIVGDIVPIDRASTSIEPGFSTHWVGSNSLASAALNPTTQQQVGTLGWRLDSNLELFTPYAEISYQRLSSNESYKPAGEFSAPQSLFSRDIPNQEAHWIDVTVGANIPLSGNMAAFAELSQTNRLNNNEQFMYNIGVSANF</sequence>
<dbReference type="KEGG" id="hpar:AL518_04540"/>
<dbReference type="SUPFAM" id="SSF103515">
    <property type="entry name" value="Autotransporter"/>
    <property type="match status" value="1"/>
</dbReference>
<evidence type="ECO:0000259" key="2">
    <source>
        <dbReference type="Pfam" id="PF03797"/>
    </source>
</evidence>
<comment type="caution">
    <text evidence="3">The sequence shown here is derived from an EMBL/GenBank/DDBJ whole genome shotgun (WGS) entry which is preliminary data.</text>
</comment>
<feature type="signal peptide" evidence="1">
    <location>
        <begin position="1"/>
        <end position="22"/>
    </location>
</feature>
<feature type="chain" id="PRO_5030043094" evidence="1">
    <location>
        <begin position="23"/>
        <end position="175"/>
    </location>
</feature>
<dbReference type="RefSeq" id="WP_020303922.1">
    <property type="nucleotide sequence ID" value="NZ_CALECD010000079.1"/>
</dbReference>
<accession>A0A2A2M8H6</accession>
<dbReference type="OrthoDB" id="5292073at2"/>
<proteinExistence type="predicted"/>
<dbReference type="Gene3D" id="2.40.128.130">
    <property type="entry name" value="Autotransporter beta-domain"/>
    <property type="match status" value="1"/>
</dbReference>
<feature type="domain" description="Autotransporter" evidence="2">
    <location>
        <begin position="71"/>
        <end position="152"/>
    </location>
</feature>